<organism evidence="2 3">
    <name type="scientific">Pseudomonas aeruginosa</name>
    <dbReference type="NCBI Taxonomy" id="287"/>
    <lineage>
        <taxon>Bacteria</taxon>
        <taxon>Pseudomonadati</taxon>
        <taxon>Pseudomonadota</taxon>
        <taxon>Gammaproteobacteria</taxon>
        <taxon>Pseudomonadales</taxon>
        <taxon>Pseudomonadaceae</taxon>
        <taxon>Pseudomonas</taxon>
    </lineage>
</organism>
<dbReference type="SMART" id="SM00642">
    <property type="entry name" value="Aamy"/>
    <property type="match status" value="1"/>
</dbReference>
<dbReference type="SUPFAM" id="SSF51445">
    <property type="entry name" value="(Trans)glycosidases"/>
    <property type="match status" value="1"/>
</dbReference>
<gene>
    <name evidence="2" type="ORF">DT376_27820</name>
</gene>
<feature type="domain" description="Glycosyl hydrolase family 13 catalytic" evidence="1">
    <location>
        <begin position="23"/>
        <end position="350"/>
    </location>
</feature>
<dbReference type="EMBL" id="QORE01001282">
    <property type="protein sequence ID" value="RCI71679.1"/>
    <property type="molecule type" value="Genomic_DNA"/>
</dbReference>
<dbReference type="Proteomes" id="UP000253594">
    <property type="component" value="Unassembled WGS sequence"/>
</dbReference>
<evidence type="ECO:0000313" key="3">
    <source>
        <dbReference type="Proteomes" id="UP000253594"/>
    </source>
</evidence>
<protein>
    <submittedName>
        <fullName evidence="2">Alpha-amylase</fullName>
    </submittedName>
</protein>
<dbReference type="Gene3D" id="3.20.20.80">
    <property type="entry name" value="Glycosidases"/>
    <property type="match status" value="1"/>
</dbReference>
<dbReference type="InterPro" id="IPR045857">
    <property type="entry name" value="O16G_dom_2"/>
</dbReference>
<feature type="non-terminal residue" evidence="2">
    <location>
        <position position="359"/>
    </location>
</feature>
<name>A0A367M2V0_PSEAI</name>
<proteinExistence type="predicted"/>
<reference evidence="2 3" key="1">
    <citation type="submission" date="2018-07" db="EMBL/GenBank/DDBJ databases">
        <title>Mechanisms of high-level aminoglycoside resistance among Gram-negative pathogens in Brazil.</title>
        <authorList>
            <person name="Ballaben A.S."/>
            <person name="Darini A.L.C."/>
            <person name="Doi Y."/>
        </authorList>
    </citation>
    <scope>NUCLEOTIDE SEQUENCE [LARGE SCALE GENOMIC DNA]</scope>
    <source>
        <strain evidence="2 3">B2-305</strain>
    </source>
</reference>
<dbReference type="CDD" id="cd11334">
    <property type="entry name" value="AmyAc_TreS"/>
    <property type="match status" value="1"/>
</dbReference>
<evidence type="ECO:0000259" key="1">
    <source>
        <dbReference type="SMART" id="SM00642"/>
    </source>
</evidence>
<accession>A0A367M2V0</accession>
<dbReference type="Gene3D" id="3.90.400.10">
    <property type="entry name" value="Oligo-1,6-glucosidase, Domain 2"/>
    <property type="match status" value="1"/>
</dbReference>
<dbReference type="AlphaFoldDB" id="A0A367M2V0"/>
<evidence type="ECO:0000313" key="2">
    <source>
        <dbReference type="EMBL" id="RCI71679.1"/>
    </source>
</evidence>
<dbReference type="GO" id="GO:0005975">
    <property type="term" value="P:carbohydrate metabolic process"/>
    <property type="evidence" value="ECO:0007669"/>
    <property type="project" value="InterPro"/>
</dbReference>
<dbReference type="InterPro" id="IPR006047">
    <property type="entry name" value="GH13_cat_dom"/>
</dbReference>
<dbReference type="PANTHER" id="PTHR10357">
    <property type="entry name" value="ALPHA-AMYLASE FAMILY MEMBER"/>
    <property type="match status" value="1"/>
</dbReference>
<dbReference type="Pfam" id="PF00128">
    <property type="entry name" value="Alpha-amylase"/>
    <property type="match status" value="1"/>
</dbReference>
<comment type="caution">
    <text evidence="2">The sequence shown here is derived from an EMBL/GenBank/DDBJ whole genome shotgun (WGS) entry which is preliminary data.</text>
</comment>
<sequence length="359" mass="42464">MARREKPVFLNDPQWYKDAVIYQVHVKSFYDANNDGIGDFAGLIEKLDYIADLGVNTLWLLPFYPSPRRDDGYDIAQYRGVHSDYGSLADARRFIAEAHRRGLRVITELVINHTSDQHPWFIRARHAKKGSRARDYYVWSDSDEKYQGTRIIFIDTEQSNWTWDPVAQQYYWHRFYSHQPDLNFDNPQVLREVLGVMRYWLDMGVDGLRLDAIPYLIERDGTSSENLPETHQVLKRIRAELDAHYPDRMLLAEANQWPEDTRPYFGGEDGGEGDECHMAFHFPLMPRMYMAIAQEDRYPITDILRQTPDIPANCQWAIFLRNHDELTLEMVTDDERDYLWNHYAADRRARLNLGIRRRL</sequence>
<dbReference type="InterPro" id="IPR017853">
    <property type="entry name" value="GH"/>
</dbReference>
<dbReference type="PANTHER" id="PTHR10357:SF219">
    <property type="entry name" value="MALTOSE ALPHA-D-GLUCOSYLTRANSFERASE"/>
    <property type="match status" value="1"/>
</dbReference>